<accession>A0A1H9ED02</accession>
<evidence type="ECO:0000256" key="1">
    <source>
        <dbReference type="ARBA" id="ARBA00001974"/>
    </source>
</evidence>
<keyword evidence="3 6" id="KW-0285">Flavoprotein</keyword>
<keyword evidence="5 6" id="KW-0560">Oxidoreductase</keyword>
<dbReference type="OrthoDB" id="9775090at2"/>
<dbReference type="PANTHER" id="PTHR48083">
    <property type="entry name" value="MEDIUM-CHAIN SPECIFIC ACYL-COA DEHYDROGENASE, MITOCHONDRIAL-RELATED"/>
    <property type="match status" value="1"/>
</dbReference>
<evidence type="ECO:0000313" key="11">
    <source>
        <dbReference type="Proteomes" id="UP000198634"/>
    </source>
</evidence>
<sequence>MLNLDSEYLAEEHRLFREQLRKYIASEIAPEASAWEEAGIIPPHVYERMGELGFLGLGVPAEYGGAELDALGTVVFGEELGRSGFGGLAASISDHADMALPVIVRSGTPEQKSRFIPDIAAGKRVMGFAVTEPGGGSDLTNLKSTAVRDGDDWILNGQKTFITNAISADVFITIARTDPNGKGAKGYSIFVVEKGGKGFSVGAKFEKTGWCSSDMSELFFDDFRVPAANLIGEEGRGFYGLMRGLERERLALCSQCIGMMERSIEITLEHVKTRPAYGKTLWDLQSIRHEIASHVSEISAAKLLIYHAAAKKSRGFDVRMETSMMKATVPQTMKRVVDSCVQMHGASGYMRGTEIERIWRDTRPFSLGGGAASVMLDEVAKLL</sequence>
<dbReference type="InterPro" id="IPR036250">
    <property type="entry name" value="AcylCo_DH-like_C"/>
</dbReference>
<dbReference type="Gene3D" id="1.20.140.10">
    <property type="entry name" value="Butyryl-CoA Dehydrogenase, subunit A, domain 3"/>
    <property type="match status" value="1"/>
</dbReference>
<protein>
    <submittedName>
        <fullName evidence="10">Acyl-CoA dehydrogenase</fullName>
    </submittedName>
</protein>
<dbReference type="FunFam" id="2.40.110.10:FF:000002">
    <property type="entry name" value="Acyl-CoA dehydrogenase fadE12"/>
    <property type="match status" value="1"/>
</dbReference>
<dbReference type="InterPro" id="IPR009075">
    <property type="entry name" value="AcylCo_DH/oxidase_C"/>
</dbReference>
<reference evidence="10 11" key="1">
    <citation type="submission" date="2016-10" db="EMBL/GenBank/DDBJ databases">
        <authorList>
            <person name="de Groot N.N."/>
        </authorList>
    </citation>
    <scope>NUCLEOTIDE SEQUENCE [LARGE SCALE GENOMIC DNA]</scope>
    <source>
        <strain evidence="10 11">DSM 22007</strain>
    </source>
</reference>
<dbReference type="InterPro" id="IPR013786">
    <property type="entry name" value="AcylCoA_DH/ox_N"/>
</dbReference>
<dbReference type="InterPro" id="IPR037069">
    <property type="entry name" value="AcylCoA_DH/ox_N_sf"/>
</dbReference>
<organism evidence="10 11">
    <name type="scientific">Thalassovita taeanensis</name>
    <dbReference type="NCBI Taxonomy" id="657014"/>
    <lineage>
        <taxon>Bacteria</taxon>
        <taxon>Pseudomonadati</taxon>
        <taxon>Pseudomonadota</taxon>
        <taxon>Alphaproteobacteria</taxon>
        <taxon>Rhodobacterales</taxon>
        <taxon>Roseobacteraceae</taxon>
        <taxon>Thalassovita</taxon>
    </lineage>
</organism>
<dbReference type="InterPro" id="IPR046373">
    <property type="entry name" value="Acyl-CoA_Oxase/DH_mid-dom_sf"/>
</dbReference>
<dbReference type="InterPro" id="IPR009100">
    <property type="entry name" value="AcylCoA_DH/oxidase_NM_dom_sf"/>
</dbReference>
<dbReference type="EMBL" id="FOEP01000005">
    <property type="protein sequence ID" value="SEQ23590.1"/>
    <property type="molecule type" value="Genomic_DNA"/>
</dbReference>
<dbReference type="GO" id="GO:0033539">
    <property type="term" value="P:fatty acid beta-oxidation using acyl-CoA dehydrogenase"/>
    <property type="evidence" value="ECO:0007669"/>
    <property type="project" value="TreeGrafter"/>
</dbReference>
<evidence type="ECO:0000259" key="8">
    <source>
        <dbReference type="Pfam" id="PF02770"/>
    </source>
</evidence>
<dbReference type="STRING" id="657014.SAMN04488092_1056"/>
<dbReference type="Pfam" id="PF02770">
    <property type="entry name" value="Acyl-CoA_dh_M"/>
    <property type="match status" value="1"/>
</dbReference>
<dbReference type="GO" id="GO:0050660">
    <property type="term" value="F:flavin adenine dinucleotide binding"/>
    <property type="evidence" value="ECO:0007669"/>
    <property type="project" value="InterPro"/>
</dbReference>
<dbReference type="AlphaFoldDB" id="A0A1H9ED02"/>
<keyword evidence="4 6" id="KW-0274">FAD</keyword>
<keyword evidence="11" id="KW-1185">Reference proteome</keyword>
<dbReference type="PANTHER" id="PTHR48083:SF2">
    <property type="entry name" value="MEDIUM-CHAIN SPECIFIC ACYL-COA DEHYDROGENASE, MITOCHONDRIAL"/>
    <property type="match status" value="1"/>
</dbReference>
<evidence type="ECO:0000256" key="6">
    <source>
        <dbReference type="RuleBase" id="RU362125"/>
    </source>
</evidence>
<dbReference type="Pfam" id="PF00441">
    <property type="entry name" value="Acyl-CoA_dh_1"/>
    <property type="match status" value="1"/>
</dbReference>
<evidence type="ECO:0000256" key="2">
    <source>
        <dbReference type="ARBA" id="ARBA00009347"/>
    </source>
</evidence>
<dbReference type="GO" id="GO:0003995">
    <property type="term" value="F:acyl-CoA dehydrogenase activity"/>
    <property type="evidence" value="ECO:0007669"/>
    <property type="project" value="TreeGrafter"/>
</dbReference>
<dbReference type="Gene3D" id="1.10.540.10">
    <property type="entry name" value="Acyl-CoA dehydrogenase/oxidase, N-terminal domain"/>
    <property type="match status" value="1"/>
</dbReference>
<dbReference type="Proteomes" id="UP000198634">
    <property type="component" value="Unassembled WGS sequence"/>
</dbReference>
<dbReference type="RefSeq" id="WP_090269489.1">
    <property type="nucleotide sequence ID" value="NZ_FOEP01000005.1"/>
</dbReference>
<comment type="cofactor">
    <cofactor evidence="1 6">
        <name>FAD</name>
        <dbReference type="ChEBI" id="CHEBI:57692"/>
    </cofactor>
</comment>
<dbReference type="Gene3D" id="2.40.110.10">
    <property type="entry name" value="Butyryl-CoA Dehydrogenase, subunit A, domain 2"/>
    <property type="match status" value="1"/>
</dbReference>
<gene>
    <name evidence="10" type="ORF">SAMN04488092_1056</name>
</gene>
<dbReference type="PIRSF" id="PIRSF016578">
    <property type="entry name" value="HsaA"/>
    <property type="match status" value="1"/>
</dbReference>
<dbReference type="SUPFAM" id="SSF47203">
    <property type="entry name" value="Acyl-CoA dehydrogenase C-terminal domain-like"/>
    <property type="match status" value="1"/>
</dbReference>
<feature type="domain" description="Acyl-CoA oxidase/dehydrogenase middle" evidence="8">
    <location>
        <begin position="127"/>
        <end position="222"/>
    </location>
</feature>
<comment type="similarity">
    <text evidence="2 6">Belongs to the acyl-CoA dehydrogenase family.</text>
</comment>
<evidence type="ECO:0000259" key="9">
    <source>
        <dbReference type="Pfam" id="PF02771"/>
    </source>
</evidence>
<evidence type="ECO:0000313" key="10">
    <source>
        <dbReference type="EMBL" id="SEQ23590.1"/>
    </source>
</evidence>
<evidence type="ECO:0000256" key="4">
    <source>
        <dbReference type="ARBA" id="ARBA00022827"/>
    </source>
</evidence>
<proteinExistence type="inferred from homology"/>
<evidence type="ECO:0000256" key="3">
    <source>
        <dbReference type="ARBA" id="ARBA00022630"/>
    </source>
</evidence>
<dbReference type="Pfam" id="PF02771">
    <property type="entry name" value="Acyl-CoA_dh_N"/>
    <property type="match status" value="1"/>
</dbReference>
<dbReference type="SUPFAM" id="SSF56645">
    <property type="entry name" value="Acyl-CoA dehydrogenase NM domain-like"/>
    <property type="match status" value="1"/>
</dbReference>
<feature type="domain" description="Acyl-CoA dehydrogenase/oxidase C-terminal" evidence="7">
    <location>
        <begin position="235"/>
        <end position="381"/>
    </location>
</feature>
<dbReference type="GO" id="GO:0005737">
    <property type="term" value="C:cytoplasm"/>
    <property type="evidence" value="ECO:0007669"/>
    <property type="project" value="TreeGrafter"/>
</dbReference>
<dbReference type="InterPro" id="IPR050741">
    <property type="entry name" value="Acyl-CoA_dehydrogenase"/>
</dbReference>
<evidence type="ECO:0000259" key="7">
    <source>
        <dbReference type="Pfam" id="PF00441"/>
    </source>
</evidence>
<dbReference type="InterPro" id="IPR006091">
    <property type="entry name" value="Acyl-CoA_Oxase/DH_mid-dom"/>
</dbReference>
<feature type="domain" description="Acyl-CoA dehydrogenase/oxidase N-terminal" evidence="9">
    <location>
        <begin position="11"/>
        <end position="123"/>
    </location>
</feature>
<evidence type="ECO:0000256" key="5">
    <source>
        <dbReference type="ARBA" id="ARBA00023002"/>
    </source>
</evidence>
<name>A0A1H9ED02_9RHOB</name>